<dbReference type="GO" id="GO:0015631">
    <property type="term" value="F:tubulin binding"/>
    <property type="evidence" value="ECO:0007669"/>
    <property type="project" value="InterPro"/>
</dbReference>
<dbReference type="Proteomes" id="UP001230188">
    <property type="component" value="Unassembled WGS sequence"/>
</dbReference>
<reference evidence="7" key="1">
    <citation type="submission" date="2023-01" db="EMBL/GenBank/DDBJ databases">
        <title>Metagenome sequencing of chrysophaentin producing Chrysophaeum taylorii.</title>
        <authorList>
            <person name="Davison J."/>
            <person name="Bewley C."/>
        </authorList>
    </citation>
    <scope>NUCLEOTIDE SEQUENCE</scope>
    <source>
        <strain evidence="7">NIES-1699</strain>
    </source>
</reference>
<dbReference type="Gene3D" id="2.160.20.70">
    <property type="match status" value="1"/>
</dbReference>
<dbReference type="GO" id="GO:0007021">
    <property type="term" value="P:tubulin complex assembly"/>
    <property type="evidence" value="ECO:0007669"/>
    <property type="project" value="TreeGrafter"/>
</dbReference>
<evidence type="ECO:0000256" key="1">
    <source>
        <dbReference type="ARBA" id="ARBA00004496"/>
    </source>
</evidence>
<evidence type="ECO:0000313" key="8">
    <source>
        <dbReference type="Proteomes" id="UP001230188"/>
    </source>
</evidence>
<dbReference type="InterPro" id="IPR016098">
    <property type="entry name" value="CAP/MinC_C"/>
</dbReference>
<evidence type="ECO:0000256" key="5">
    <source>
        <dbReference type="ARBA" id="ARBA00026055"/>
    </source>
</evidence>
<evidence type="ECO:0000256" key="4">
    <source>
        <dbReference type="ARBA" id="ARBA00022990"/>
    </source>
</evidence>
<dbReference type="GO" id="GO:0005737">
    <property type="term" value="C:cytoplasm"/>
    <property type="evidence" value="ECO:0007669"/>
    <property type="project" value="UniProtKB-SubCell"/>
</dbReference>
<dbReference type="InterPro" id="IPR017901">
    <property type="entry name" value="C-CAP_CF_C-like"/>
</dbReference>
<dbReference type="InterPro" id="IPR012945">
    <property type="entry name" value="Tubulin-bd_cofactor_C_dom"/>
</dbReference>
<evidence type="ECO:0000256" key="2">
    <source>
        <dbReference type="ARBA" id="ARBA00008848"/>
    </source>
</evidence>
<comment type="caution">
    <text evidence="7">The sequence shown here is derived from an EMBL/GenBank/DDBJ whole genome shotgun (WGS) entry which is preliminary data.</text>
</comment>
<dbReference type="PANTHER" id="PTHR15139:SF0">
    <property type="entry name" value="TUBULIN-SPECIFIC CHAPERONE C"/>
    <property type="match status" value="1"/>
</dbReference>
<evidence type="ECO:0000259" key="6">
    <source>
        <dbReference type="PROSITE" id="PS51329"/>
    </source>
</evidence>
<evidence type="ECO:0000256" key="3">
    <source>
        <dbReference type="ARBA" id="ARBA00022490"/>
    </source>
</evidence>
<keyword evidence="8" id="KW-1185">Reference proteome</keyword>
<keyword evidence="3" id="KW-0963">Cytoplasm</keyword>
<dbReference type="AlphaFoldDB" id="A0AAD7XF90"/>
<dbReference type="GO" id="GO:0007023">
    <property type="term" value="P:post-chaperonin tubulin folding pathway"/>
    <property type="evidence" value="ECO:0007669"/>
    <property type="project" value="InterPro"/>
</dbReference>
<protein>
    <recommendedName>
        <fullName evidence="6">C-CAP/cofactor C-like domain-containing protein</fullName>
    </recommendedName>
</protein>
<accession>A0AAD7XF90</accession>
<dbReference type="Pfam" id="PF07986">
    <property type="entry name" value="TBCC"/>
    <property type="match status" value="1"/>
</dbReference>
<comment type="subunit">
    <text evidence="5">Supercomplex made of cofactors A to E. Cofactors A and D function by capturing and stabilizing tubulin in a quasi-native conformation. Cofactor E binds to the cofactor D-tubulin complex; interaction with cofactor C then causes the release of tubulin polypeptides that are committed to the native state.</text>
</comment>
<dbReference type="Gene3D" id="1.20.58.1250">
    <property type="entry name" value="Tubulin Binding Cofactor C, N-terminal domain"/>
    <property type="match status" value="1"/>
</dbReference>
<dbReference type="PANTHER" id="PTHR15139">
    <property type="entry name" value="TUBULIN FOLDING COFACTOR C"/>
    <property type="match status" value="1"/>
</dbReference>
<dbReference type="InterPro" id="IPR038397">
    <property type="entry name" value="TBCC_N_sf"/>
</dbReference>
<dbReference type="Pfam" id="PF16752">
    <property type="entry name" value="TBCC_N"/>
    <property type="match status" value="1"/>
</dbReference>
<comment type="similarity">
    <text evidence="2">Belongs to the TBCC family.</text>
</comment>
<proteinExistence type="inferred from homology"/>
<dbReference type="InterPro" id="IPR031925">
    <property type="entry name" value="TBCC_N"/>
</dbReference>
<comment type="subcellular location">
    <subcellularLocation>
        <location evidence="1">Cytoplasm</location>
    </subcellularLocation>
</comment>
<evidence type="ECO:0000313" key="7">
    <source>
        <dbReference type="EMBL" id="KAJ8599097.1"/>
    </source>
</evidence>
<dbReference type="PROSITE" id="PS51329">
    <property type="entry name" value="C_CAP_COFACTOR_C"/>
    <property type="match status" value="1"/>
</dbReference>
<organism evidence="7 8">
    <name type="scientific">Chrysophaeum taylorii</name>
    <dbReference type="NCBI Taxonomy" id="2483200"/>
    <lineage>
        <taxon>Eukaryota</taxon>
        <taxon>Sar</taxon>
        <taxon>Stramenopiles</taxon>
        <taxon>Ochrophyta</taxon>
        <taxon>Pelagophyceae</taxon>
        <taxon>Pelagomonadales</taxon>
        <taxon>Pelagomonadaceae</taxon>
        <taxon>Chrysophaeum</taxon>
    </lineage>
</organism>
<feature type="domain" description="C-CAP/cofactor C-like" evidence="6">
    <location>
        <begin position="129"/>
        <end position="283"/>
    </location>
</feature>
<dbReference type="EMBL" id="JAQMWT010000588">
    <property type="protein sequence ID" value="KAJ8599097.1"/>
    <property type="molecule type" value="Genomic_DNA"/>
</dbReference>
<gene>
    <name evidence="7" type="ORF">CTAYLR_008868</name>
</gene>
<keyword evidence="4" id="KW-0007">Acetylation</keyword>
<dbReference type="InterPro" id="IPR027684">
    <property type="entry name" value="TBCC"/>
</dbReference>
<name>A0AAD7XF90_9STRA</name>
<sequence length="324" mass="35989">MAEEFALASRARHAALRERWEARRAIKGEDDESAEVFWASFGAEREAVKKAAAAATVVEKEAVASLEARAKALSEQVRVAAAWLPAYDVKRATREAKEVEAAIEKVRKAVAPSRPKKFGFKKKLEAAKPSKQQQPVTATRPIEVGERVGFFGERGRVLTWEVRDAELELEDLVDCVVIASARLSALRVRNVEGCDIYCGGIMGPAYVANTRRSRVWFVARQLRVHDTCDSEFFVATATGPVIEDATSIRFGKYGARWEDESLAGVGDVPVVANAWRDVQDFKWLKPTPSPNWALLTEKDTPHHHEPLPESARADAKRLGLSFHQ</sequence>